<feature type="transmembrane region" description="Helical" evidence="2">
    <location>
        <begin position="43"/>
        <end position="66"/>
    </location>
</feature>
<sequence>MALTETLDRQDMTPTVDQAASYPLPAPPRLAGLADAVATGLTVLLTVLFVMVQLVGSYTGIVYWAVQGSLGGVLLSAFVPGFGAASLLPVIL</sequence>
<evidence type="ECO:0000256" key="1">
    <source>
        <dbReference type="SAM" id="MobiDB-lite"/>
    </source>
</evidence>
<name>A0A5C4MFI6_9RHOB</name>
<gene>
    <name evidence="3" type="ORF">FHG66_21315</name>
</gene>
<evidence type="ECO:0000256" key="2">
    <source>
        <dbReference type="SAM" id="Phobius"/>
    </source>
</evidence>
<keyword evidence="2" id="KW-0812">Transmembrane</keyword>
<reference evidence="3 4" key="1">
    <citation type="submission" date="2019-06" db="EMBL/GenBank/DDBJ databases">
        <title>YIM 131921 draft genome.</title>
        <authorList>
            <person name="Jiang L."/>
        </authorList>
    </citation>
    <scope>NUCLEOTIDE SEQUENCE [LARGE SCALE GENOMIC DNA]</scope>
    <source>
        <strain evidence="3 4">YIM 131921</strain>
    </source>
</reference>
<evidence type="ECO:0000313" key="4">
    <source>
        <dbReference type="Proteomes" id="UP000305887"/>
    </source>
</evidence>
<dbReference type="OrthoDB" id="10010852at2"/>
<proteinExistence type="predicted"/>
<feature type="region of interest" description="Disordered" evidence="1">
    <location>
        <begin position="1"/>
        <end position="22"/>
    </location>
</feature>
<dbReference type="AlphaFoldDB" id="A0A5C4MFI6"/>
<protein>
    <submittedName>
        <fullName evidence="3">Uncharacterized protein</fullName>
    </submittedName>
</protein>
<keyword evidence="4" id="KW-1185">Reference proteome</keyword>
<accession>A0A5C4MFI6</accession>
<organism evidence="3 4">
    <name type="scientific">Rubellimicrobium rubrum</name>
    <dbReference type="NCBI Taxonomy" id="2585369"/>
    <lineage>
        <taxon>Bacteria</taxon>
        <taxon>Pseudomonadati</taxon>
        <taxon>Pseudomonadota</taxon>
        <taxon>Alphaproteobacteria</taxon>
        <taxon>Rhodobacterales</taxon>
        <taxon>Roseobacteraceae</taxon>
        <taxon>Rubellimicrobium</taxon>
    </lineage>
</organism>
<comment type="caution">
    <text evidence="3">The sequence shown here is derived from an EMBL/GenBank/DDBJ whole genome shotgun (WGS) entry which is preliminary data.</text>
</comment>
<feature type="transmembrane region" description="Helical" evidence="2">
    <location>
        <begin position="73"/>
        <end position="91"/>
    </location>
</feature>
<keyword evidence="2" id="KW-1133">Transmembrane helix</keyword>
<keyword evidence="2" id="KW-0472">Membrane</keyword>
<dbReference type="RefSeq" id="WP_139079151.1">
    <property type="nucleotide sequence ID" value="NZ_VDFU01000089.1"/>
</dbReference>
<feature type="compositionally biased region" description="Basic and acidic residues" evidence="1">
    <location>
        <begin position="1"/>
        <end position="11"/>
    </location>
</feature>
<dbReference type="EMBL" id="VDFU01000089">
    <property type="protein sequence ID" value="TNC42741.1"/>
    <property type="molecule type" value="Genomic_DNA"/>
</dbReference>
<evidence type="ECO:0000313" key="3">
    <source>
        <dbReference type="EMBL" id="TNC42741.1"/>
    </source>
</evidence>
<dbReference type="Proteomes" id="UP000305887">
    <property type="component" value="Unassembled WGS sequence"/>
</dbReference>